<keyword evidence="5 8" id="KW-0443">Lipid metabolism</keyword>
<feature type="binding site" evidence="8">
    <location>
        <position position="52"/>
    </location>
    <ligand>
        <name>NADPH</name>
        <dbReference type="ChEBI" id="CHEBI:57783"/>
    </ligand>
</feature>
<evidence type="ECO:0000256" key="8">
    <source>
        <dbReference type="HAMAP-Rule" id="MF_00394"/>
    </source>
</evidence>
<feature type="binding site" evidence="8">
    <location>
        <position position="255"/>
    </location>
    <ligand>
        <name>NADPH</name>
        <dbReference type="ChEBI" id="CHEBI:57783"/>
    </ligand>
</feature>
<gene>
    <name evidence="8" type="primary">gpsA</name>
    <name evidence="13" type="ORF">AB2L28_15725</name>
</gene>
<feature type="binding site" evidence="8">
    <location>
        <position position="108"/>
    </location>
    <ligand>
        <name>NADPH</name>
        <dbReference type="ChEBI" id="CHEBI:57783"/>
    </ligand>
</feature>
<evidence type="ECO:0000259" key="12">
    <source>
        <dbReference type="Pfam" id="PF07479"/>
    </source>
</evidence>
<evidence type="ECO:0000259" key="11">
    <source>
        <dbReference type="Pfam" id="PF01210"/>
    </source>
</evidence>
<keyword evidence="8" id="KW-0963">Cytoplasm</keyword>
<feature type="domain" description="Glycerol-3-phosphate dehydrogenase NAD-dependent N-terminal" evidence="11">
    <location>
        <begin position="8"/>
        <end position="159"/>
    </location>
</feature>
<dbReference type="SUPFAM" id="SSF48179">
    <property type="entry name" value="6-phosphogluconate dehydrogenase C-terminal domain-like"/>
    <property type="match status" value="1"/>
</dbReference>
<keyword evidence="6 8" id="KW-0594">Phospholipid biosynthesis</keyword>
<keyword evidence="8" id="KW-0521">NADP</keyword>
<dbReference type="InterPro" id="IPR011128">
    <property type="entry name" value="G3P_DH_NAD-dep_N"/>
</dbReference>
<keyword evidence="2 8" id="KW-0444">Lipid biosynthesis</keyword>
<dbReference type="EC" id="1.1.1.94" evidence="8"/>
<evidence type="ECO:0000256" key="2">
    <source>
        <dbReference type="ARBA" id="ARBA00022516"/>
    </source>
</evidence>
<dbReference type="Pfam" id="PF01210">
    <property type="entry name" value="NAD_Gly3P_dh_N"/>
    <property type="match status" value="1"/>
</dbReference>
<dbReference type="NCBIfam" id="NF000942">
    <property type="entry name" value="PRK00094.1-4"/>
    <property type="match status" value="1"/>
</dbReference>
<proteinExistence type="inferred from homology"/>
<dbReference type="HAMAP" id="MF_00394">
    <property type="entry name" value="NAD_Glyc3P_dehydrog"/>
    <property type="match status" value="1"/>
</dbReference>
<feature type="binding site" evidence="8">
    <location>
        <position position="256"/>
    </location>
    <ligand>
        <name>sn-glycerol 3-phosphate</name>
        <dbReference type="ChEBI" id="CHEBI:57597"/>
    </ligand>
</feature>
<comment type="function">
    <text evidence="8">Catalyzes the reduction of the glycolytic intermediate dihydroxyacetone phosphate (DHAP) to sn-glycerol 3-phosphate (G3P), the key precursor for phospholipid synthesis.</text>
</comment>
<dbReference type="InterPro" id="IPR013328">
    <property type="entry name" value="6PGD_dom2"/>
</dbReference>
<dbReference type="InterPro" id="IPR008927">
    <property type="entry name" value="6-PGluconate_DH-like_C_sf"/>
</dbReference>
<protein>
    <recommendedName>
        <fullName evidence="8">Glycerol-3-phosphate dehydrogenase [NAD(P)+]</fullName>
        <ecNumber evidence="8">1.1.1.94</ecNumber>
    </recommendedName>
    <alternativeName>
        <fullName evidence="8">NAD(P)(+)-dependent glycerol-3-phosphate dehydrogenase</fullName>
    </alternativeName>
    <alternativeName>
        <fullName evidence="8">NAD(P)H-dependent dihydroxyacetone-phosphate reductase</fullName>
    </alternativeName>
</protein>
<accession>A0ABV4I4R4</accession>
<evidence type="ECO:0000256" key="9">
    <source>
        <dbReference type="RuleBase" id="RU000437"/>
    </source>
</evidence>
<dbReference type="EMBL" id="JBGGTQ010000007">
    <property type="protein sequence ID" value="MEZ0493687.1"/>
    <property type="molecule type" value="Genomic_DNA"/>
</dbReference>
<comment type="caution">
    <text evidence="13">The sequence shown here is derived from an EMBL/GenBank/DDBJ whole genome shotgun (WGS) entry which is preliminary data.</text>
</comment>
<feature type="binding site" evidence="8">
    <location>
        <position position="136"/>
    </location>
    <ligand>
        <name>sn-glycerol 3-phosphate</name>
        <dbReference type="ChEBI" id="CHEBI:57597"/>
    </ligand>
</feature>
<feature type="binding site" evidence="8">
    <location>
        <position position="35"/>
    </location>
    <ligand>
        <name>NADPH</name>
        <dbReference type="ChEBI" id="CHEBI:57783"/>
    </ligand>
</feature>
<dbReference type="PRINTS" id="PR00077">
    <property type="entry name" value="GPDHDRGNASE"/>
</dbReference>
<dbReference type="Pfam" id="PF07479">
    <property type="entry name" value="NAD_Gly3P_dh_C"/>
    <property type="match status" value="1"/>
</dbReference>
<keyword evidence="14" id="KW-1185">Reference proteome</keyword>
<dbReference type="PROSITE" id="PS00957">
    <property type="entry name" value="NAD_G3PDH"/>
    <property type="match status" value="1"/>
</dbReference>
<feature type="binding site" evidence="8">
    <location>
        <position position="36"/>
    </location>
    <ligand>
        <name>NADPH</name>
        <dbReference type="ChEBI" id="CHEBI:57783"/>
    </ligand>
</feature>
<dbReference type="GO" id="GO:0047952">
    <property type="term" value="F:glycerol-3-phosphate dehydrogenase [NAD(P)+] activity"/>
    <property type="evidence" value="ECO:0007669"/>
    <property type="project" value="UniProtKB-EC"/>
</dbReference>
<feature type="domain" description="Glycerol-3-phosphate dehydrogenase NAD-dependent C-terminal" evidence="12">
    <location>
        <begin position="180"/>
        <end position="316"/>
    </location>
</feature>
<feature type="binding site" evidence="8">
    <location>
        <position position="254"/>
    </location>
    <ligand>
        <name>sn-glycerol 3-phosphate</name>
        <dbReference type="ChEBI" id="CHEBI:57597"/>
    </ligand>
</feature>
<dbReference type="Proteomes" id="UP001566476">
    <property type="component" value="Unassembled WGS sequence"/>
</dbReference>
<keyword evidence="3 8" id="KW-0560">Oxidoreductase</keyword>
<evidence type="ECO:0000313" key="13">
    <source>
        <dbReference type="EMBL" id="MEZ0493687.1"/>
    </source>
</evidence>
<reference evidence="13 14" key="1">
    <citation type="submission" date="2024-07" db="EMBL/GenBank/DDBJ databases">
        <authorList>
            <person name="Thanompreechachai J."/>
            <person name="Duangmal K."/>
        </authorList>
    </citation>
    <scope>NUCLEOTIDE SEQUENCE [LARGE SCALE GENOMIC DNA]</scope>
    <source>
        <strain evidence="13 14">TBRC 1896</strain>
    </source>
</reference>
<comment type="caution">
    <text evidence="8">Lacks conserved residue(s) required for the propagation of feature annotation.</text>
</comment>
<feature type="active site" description="Proton acceptor" evidence="8">
    <location>
        <position position="191"/>
    </location>
</feature>
<dbReference type="PANTHER" id="PTHR11728">
    <property type="entry name" value="GLYCEROL-3-PHOSPHATE DEHYDROGENASE"/>
    <property type="match status" value="1"/>
</dbReference>
<organism evidence="13 14">
    <name type="scientific">Kineococcus mangrovi</name>
    <dbReference type="NCBI Taxonomy" id="1660183"/>
    <lineage>
        <taxon>Bacteria</taxon>
        <taxon>Bacillati</taxon>
        <taxon>Actinomycetota</taxon>
        <taxon>Actinomycetes</taxon>
        <taxon>Kineosporiales</taxon>
        <taxon>Kineosporiaceae</taxon>
        <taxon>Kineococcus</taxon>
    </lineage>
</organism>
<comment type="subcellular location">
    <subcellularLocation>
        <location evidence="8">Cytoplasm</location>
    </subcellularLocation>
</comment>
<dbReference type="PANTHER" id="PTHR11728:SF1">
    <property type="entry name" value="GLYCEROL-3-PHOSPHATE DEHYDROGENASE [NAD(+)] 2, CHLOROPLASTIC"/>
    <property type="match status" value="1"/>
</dbReference>
<comment type="pathway">
    <text evidence="8">Membrane lipid metabolism; glycerophospholipid metabolism.</text>
</comment>
<comment type="catalytic activity">
    <reaction evidence="8 10">
        <text>sn-glycerol 3-phosphate + NADP(+) = dihydroxyacetone phosphate + NADPH + H(+)</text>
        <dbReference type="Rhea" id="RHEA:11096"/>
        <dbReference type="ChEBI" id="CHEBI:15378"/>
        <dbReference type="ChEBI" id="CHEBI:57597"/>
        <dbReference type="ChEBI" id="CHEBI:57642"/>
        <dbReference type="ChEBI" id="CHEBI:57783"/>
        <dbReference type="ChEBI" id="CHEBI:58349"/>
        <dbReference type="EC" id="1.1.1.94"/>
    </reaction>
</comment>
<sequence>MPDTGRRVAVLGAGAWGTTVAAVLAQNADVGLWCRRPELAEEITLTRENSRYLPGVGLPPRIAANPDVEVVLAGASLVVLAVPLQQLRSRLTGWRPVVPGVPVVNLAKGVETATGRFGTEVVQDVLPDAEVLALSGPNLAAEIARGQPAATVVAGPDDHVAREVASAFATAQFHAHAVTDVVGVDVAGAFKNVVALAVGMVEGAGLGANARAAVLTLGLSEMAALGGRLGARPGTFLGLAGAGDLVATSTSRLSRNHRVGVALGEGLALADAVGRAGGTAEGVATAPALLRRDPDLPFVRDVVAVLAGERSPVAAVSRLLSAT</sequence>
<feature type="binding site" evidence="8">
    <location>
        <position position="140"/>
    </location>
    <ligand>
        <name>NADPH</name>
        <dbReference type="ChEBI" id="CHEBI:57783"/>
    </ligand>
</feature>
<comment type="catalytic activity">
    <reaction evidence="8">
        <text>sn-glycerol 3-phosphate + NAD(+) = dihydroxyacetone phosphate + NADH + H(+)</text>
        <dbReference type="Rhea" id="RHEA:11092"/>
        <dbReference type="ChEBI" id="CHEBI:15378"/>
        <dbReference type="ChEBI" id="CHEBI:57540"/>
        <dbReference type="ChEBI" id="CHEBI:57597"/>
        <dbReference type="ChEBI" id="CHEBI:57642"/>
        <dbReference type="ChEBI" id="CHEBI:57945"/>
        <dbReference type="EC" id="1.1.1.94"/>
    </reaction>
</comment>
<feature type="binding site" evidence="8">
    <location>
        <position position="108"/>
    </location>
    <ligand>
        <name>sn-glycerol 3-phosphate</name>
        <dbReference type="ChEBI" id="CHEBI:57597"/>
    </ligand>
</feature>
<evidence type="ECO:0000256" key="6">
    <source>
        <dbReference type="ARBA" id="ARBA00023209"/>
    </source>
</evidence>
<feature type="binding site" evidence="8">
    <location>
        <position position="281"/>
    </location>
    <ligand>
        <name>NADPH</name>
        <dbReference type="ChEBI" id="CHEBI:57783"/>
    </ligand>
</feature>
<dbReference type="InterPro" id="IPR006109">
    <property type="entry name" value="G3P_DH_NAD-dep_C"/>
</dbReference>
<evidence type="ECO:0000256" key="1">
    <source>
        <dbReference type="ARBA" id="ARBA00011009"/>
    </source>
</evidence>
<feature type="binding site" evidence="8">
    <location>
        <position position="16"/>
    </location>
    <ligand>
        <name>NADPH</name>
        <dbReference type="ChEBI" id="CHEBI:57783"/>
    </ligand>
</feature>
<feature type="binding site" evidence="8">
    <location>
        <position position="191"/>
    </location>
    <ligand>
        <name>sn-glycerol 3-phosphate</name>
        <dbReference type="ChEBI" id="CHEBI:57597"/>
    </ligand>
</feature>
<evidence type="ECO:0000313" key="14">
    <source>
        <dbReference type="Proteomes" id="UP001566476"/>
    </source>
</evidence>
<keyword evidence="4 8" id="KW-0520">NAD</keyword>
<evidence type="ECO:0000256" key="5">
    <source>
        <dbReference type="ARBA" id="ARBA00023098"/>
    </source>
</evidence>
<dbReference type="Gene3D" id="1.10.1040.10">
    <property type="entry name" value="N-(1-d-carboxylethyl)-l-norvaline Dehydrogenase, domain 2"/>
    <property type="match status" value="1"/>
</dbReference>
<dbReference type="RefSeq" id="WP_370719923.1">
    <property type="nucleotide sequence ID" value="NZ_JBGGTQ010000007.1"/>
</dbReference>
<dbReference type="NCBIfam" id="NF000940">
    <property type="entry name" value="PRK00094.1-2"/>
    <property type="match status" value="1"/>
</dbReference>
<dbReference type="PIRSF" id="PIRSF000114">
    <property type="entry name" value="Glycerol-3-P_dh"/>
    <property type="match status" value="1"/>
</dbReference>
<feature type="binding site" evidence="8">
    <location>
        <position position="244"/>
    </location>
    <ligand>
        <name>sn-glycerol 3-phosphate</name>
        <dbReference type="ChEBI" id="CHEBI:57597"/>
    </ligand>
</feature>
<evidence type="ECO:0000256" key="7">
    <source>
        <dbReference type="ARBA" id="ARBA00023264"/>
    </source>
</evidence>
<keyword evidence="8" id="KW-0547">Nucleotide-binding</keyword>
<evidence type="ECO:0000256" key="3">
    <source>
        <dbReference type="ARBA" id="ARBA00023002"/>
    </source>
</evidence>
<dbReference type="Gene3D" id="3.40.50.720">
    <property type="entry name" value="NAD(P)-binding Rossmann-like Domain"/>
    <property type="match status" value="1"/>
</dbReference>
<dbReference type="InterPro" id="IPR036291">
    <property type="entry name" value="NAD(P)-bd_dom_sf"/>
</dbReference>
<evidence type="ECO:0000256" key="4">
    <source>
        <dbReference type="ARBA" id="ARBA00023027"/>
    </source>
</evidence>
<dbReference type="InterPro" id="IPR006168">
    <property type="entry name" value="G3P_DH_NAD-dep"/>
</dbReference>
<name>A0ABV4I4R4_9ACTN</name>
<feature type="binding site" evidence="8">
    <location>
        <position position="255"/>
    </location>
    <ligand>
        <name>sn-glycerol 3-phosphate</name>
        <dbReference type="ChEBI" id="CHEBI:57597"/>
    </ligand>
</feature>
<comment type="similarity">
    <text evidence="1 8 9">Belongs to the NAD-dependent glycerol-3-phosphate dehydrogenase family.</text>
</comment>
<keyword evidence="7 8" id="KW-1208">Phospholipid metabolism</keyword>
<evidence type="ECO:0000256" key="10">
    <source>
        <dbReference type="RuleBase" id="RU000439"/>
    </source>
</evidence>
<dbReference type="SUPFAM" id="SSF51735">
    <property type="entry name" value="NAD(P)-binding Rossmann-fold domains"/>
    <property type="match status" value="1"/>
</dbReference>